<evidence type="ECO:0000256" key="8">
    <source>
        <dbReference type="SAM" id="SignalP"/>
    </source>
</evidence>
<dbReference type="InterPro" id="IPR050645">
    <property type="entry name" value="Histidine_acid_phosphatase"/>
</dbReference>
<feature type="non-terminal residue" evidence="9">
    <location>
        <position position="133"/>
    </location>
</feature>
<feature type="signal peptide" evidence="8">
    <location>
        <begin position="1"/>
        <end position="31"/>
    </location>
</feature>
<comment type="similarity">
    <text evidence="2">Belongs to the histidine acid phosphatase family.</text>
</comment>
<keyword evidence="5" id="KW-0378">Hydrolase</keyword>
<dbReference type="Gene3D" id="3.40.50.1240">
    <property type="entry name" value="Phosphoglycerate mutase-like"/>
    <property type="match status" value="1"/>
</dbReference>
<dbReference type="InterPro" id="IPR000560">
    <property type="entry name" value="His_Pase_clade-2"/>
</dbReference>
<evidence type="ECO:0000256" key="3">
    <source>
        <dbReference type="ARBA" id="ARBA00012646"/>
    </source>
</evidence>
<evidence type="ECO:0000256" key="7">
    <source>
        <dbReference type="ARBA" id="ARBA00023180"/>
    </source>
</evidence>
<keyword evidence="4 8" id="KW-0732">Signal</keyword>
<gene>
    <name evidence="9" type="ORF">g.3229</name>
</gene>
<dbReference type="AlphaFoldDB" id="A0A1B6DFU4"/>
<name>A0A1B6DFU4_9HEMI</name>
<protein>
    <recommendedName>
        <fullName evidence="3">acid phosphatase</fullName>
        <ecNumber evidence="3">3.1.3.2</ecNumber>
    </recommendedName>
</protein>
<dbReference type="Pfam" id="PF00328">
    <property type="entry name" value="His_Phos_2"/>
    <property type="match status" value="1"/>
</dbReference>
<evidence type="ECO:0000256" key="4">
    <source>
        <dbReference type="ARBA" id="ARBA00022729"/>
    </source>
</evidence>
<dbReference type="SUPFAM" id="SSF53254">
    <property type="entry name" value="Phosphoglycerate mutase-like"/>
    <property type="match status" value="1"/>
</dbReference>
<reference evidence="9" key="1">
    <citation type="submission" date="2015-12" db="EMBL/GenBank/DDBJ databases">
        <title>De novo transcriptome assembly of four potential Pierce s Disease insect vectors from Arizona vineyards.</title>
        <authorList>
            <person name="Tassone E.E."/>
        </authorList>
    </citation>
    <scope>NUCLEOTIDE SEQUENCE</scope>
</reference>
<evidence type="ECO:0000256" key="6">
    <source>
        <dbReference type="ARBA" id="ARBA00023157"/>
    </source>
</evidence>
<evidence type="ECO:0000313" key="9">
    <source>
        <dbReference type="EMBL" id="JAS24573.1"/>
    </source>
</evidence>
<feature type="chain" id="PRO_5008581238" description="acid phosphatase" evidence="8">
    <location>
        <begin position="32"/>
        <end position="133"/>
    </location>
</feature>
<evidence type="ECO:0000256" key="5">
    <source>
        <dbReference type="ARBA" id="ARBA00022801"/>
    </source>
</evidence>
<dbReference type="PANTHER" id="PTHR11567:SF211">
    <property type="entry name" value="PROSTATIC ACID PHOSPHATASE"/>
    <property type="match status" value="1"/>
</dbReference>
<dbReference type="PANTHER" id="PTHR11567">
    <property type="entry name" value="ACID PHOSPHATASE-RELATED"/>
    <property type="match status" value="1"/>
</dbReference>
<dbReference type="GO" id="GO:0003993">
    <property type="term" value="F:acid phosphatase activity"/>
    <property type="evidence" value="ECO:0007669"/>
    <property type="project" value="UniProtKB-EC"/>
</dbReference>
<accession>A0A1B6DFU4</accession>
<sequence>MKFKNRKMLELNLKFFKCIYALLFLLGGTQSDDNHAKYFGDVIFSNVIFRHGDRMPLDLYPNDPNINAKWPFQLAQLSNIGKRQEYKLGHWLRQRYSHLLSSAYKSDEIYVVSTDVDRTIMSAQCCLAGMFEP</sequence>
<proteinExistence type="inferred from homology"/>
<keyword evidence="7" id="KW-0325">Glycoprotein</keyword>
<keyword evidence="6" id="KW-1015">Disulfide bond</keyword>
<dbReference type="EC" id="3.1.3.2" evidence="3"/>
<organism evidence="9">
    <name type="scientific">Clastoptera arizonana</name>
    <name type="common">Arizona spittle bug</name>
    <dbReference type="NCBI Taxonomy" id="38151"/>
    <lineage>
        <taxon>Eukaryota</taxon>
        <taxon>Metazoa</taxon>
        <taxon>Ecdysozoa</taxon>
        <taxon>Arthropoda</taxon>
        <taxon>Hexapoda</taxon>
        <taxon>Insecta</taxon>
        <taxon>Pterygota</taxon>
        <taxon>Neoptera</taxon>
        <taxon>Paraneoptera</taxon>
        <taxon>Hemiptera</taxon>
        <taxon>Auchenorrhyncha</taxon>
        <taxon>Cercopoidea</taxon>
        <taxon>Clastopteridae</taxon>
        <taxon>Clastoptera</taxon>
    </lineage>
</organism>
<evidence type="ECO:0000256" key="1">
    <source>
        <dbReference type="ARBA" id="ARBA00000032"/>
    </source>
</evidence>
<dbReference type="EMBL" id="GEDC01012725">
    <property type="protein sequence ID" value="JAS24573.1"/>
    <property type="molecule type" value="Transcribed_RNA"/>
</dbReference>
<evidence type="ECO:0000256" key="2">
    <source>
        <dbReference type="ARBA" id="ARBA00005375"/>
    </source>
</evidence>
<dbReference type="CDD" id="cd07061">
    <property type="entry name" value="HP_HAP_like"/>
    <property type="match status" value="1"/>
</dbReference>
<dbReference type="InterPro" id="IPR029033">
    <property type="entry name" value="His_PPase_superfam"/>
</dbReference>
<comment type="catalytic activity">
    <reaction evidence="1">
        <text>a phosphate monoester + H2O = an alcohol + phosphate</text>
        <dbReference type="Rhea" id="RHEA:15017"/>
        <dbReference type="ChEBI" id="CHEBI:15377"/>
        <dbReference type="ChEBI" id="CHEBI:30879"/>
        <dbReference type="ChEBI" id="CHEBI:43474"/>
        <dbReference type="ChEBI" id="CHEBI:67140"/>
        <dbReference type="EC" id="3.1.3.2"/>
    </reaction>
</comment>